<feature type="non-terminal residue" evidence="1">
    <location>
        <position position="1"/>
    </location>
</feature>
<dbReference type="OrthoDB" id="2671666at2759"/>
<accession>A0A0C9ZGL3</accession>
<dbReference type="HOGENOM" id="CLU_166312_1_0_1"/>
<name>A0A0C9ZGL3_9AGAM</name>
<organism evidence="1 2">
    <name type="scientific">Pisolithus microcarpus 441</name>
    <dbReference type="NCBI Taxonomy" id="765257"/>
    <lineage>
        <taxon>Eukaryota</taxon>
        <taxon>Fungi</taxon>
        <taxon>Dikarya</taxon>
        <taxon>Basidiomycota</taxon>
        <taxon>Agaricomycotina</taxon>
        <taxon>Agaricomycetes</taxon>
        <taxon>Agaricomycetidae</taxon>
        <taxon>Boletales</taxon>
        <taxon>Sclerodermatineae</taxon>
        <taxon>Pisolithaceae</taxon>
        <taxon>Pisolithus</taxon>
    </lineage>
</organism>
<reference evidence="2" key="2">
    <citation type="submission" date="2015-01" db="EMBL/GenBank/DDBJ databases">
        <title>Evolutionary Origins and Diversification of the Mycorrhizal Mutualists.</title>
        <authorList>
            <consortium name="DOE Joint Genome Institute"/>
            <consortium name="Mycorrhizal Genomics Consortium"/>
            <person name="Kohler A."/>
            <person name="Kuo A."/>
            <person name="Nagy L.G."/>
            <person name="Floudas D."/>
            <person name="Copeland A."/>
            <person name="Barry K.W."/>
            <person name="Cichocki N."/>
            <person name="Veneault-Fourrey C."/>
            <person name="LaButti K."/>
            <person name="Lindquist E.A."/>
            <person name="Lipzen A."/>
            <person name="Lundell T."/>
            <person name="Morin E."/>
            <person name="Murat C."/>
            <person name="Riley R."/>
            <person name="Ohm R."/>
            <person name="Sun H."/>
            <person name="Tunlid A."/>
            <person name="Henrissat B."/>
            <person name="Grigoriev I.V."/>
            <person name="Hibbett D.S."/>
            <person name="Martin F."/>
        </authorList>
    </citation>
    <scope>NUCLEOTIDE SEQUENCE [LARGE SCALE GENOMIC DNA]</scope>
    <source>
        <strain evidence="2">441</strain>
    </source>
</reference>
<sequence>RSVQDPLVHHGRHFGRAVHAFCNVQALLTNAIVLMSEVEERGLETLTQE</sequence>
<evidence type="ECO:0000313" key="2">
    <source>
        <dbReference type="Proteomes" id="UP000054018"/>
    </source>
</evidence>
<dbReference type="AlphaFoldDB" id="A0A0C9ZGL3"/>
<protein>
    <submittedName>
        <fullName evidence="1">Uncharacterized protein</fullName>
    </submittedName>
</protein>
<gene>
    <name evidence="1" type="ORF">PISMIDRAFT_108311</name>
</gene>
<dbReference type="STRING" id="765257.A0A0C9ZGL3"/>
<reference evidence="1 2" key="1">
    <citation type="submission" date="2014-04" db="EMBL/GenBank/DDBJ databases">
        <authorList>
            <consortium name="DOE Joint Genome Institute"/>
            <person name="Kuo A."/>
            <person name="Kohler A."/>
            <person name="Costa M.D."/>
            <person name="Nagy L.G."/>
            <person name="Floudas D."/>
            <person name="Copeland A."/>
            <person name="Barry K.W."/>
            <person name="Cichocki N."/>
            <person name="Veneault-Fourrey C."/>
            <person name="LaButti K."/>
            <person name="Lindquist E.A."/>
            <person name="Lipzen A."/>
            <person name="Lundell T."/>
            <person name="Morin E."/>
            <person name="Murat C."/>
            <person name="Sun H."/>
            <person name="Tunlid A."/>
            <person name="Henrissat B."/>
            <person name="Grigoriev I.V."/>
            <person name="Hibbett D.S."/>
            <person name="Martin F."/>
            <person name="Nordberg H.P."/>
            <person name="Cantor M.N."/>
            <person name="Hua S.X."/>
        </authorList>
    </citation>
    <scope>NUCLEOTIDE SEQUENCE [LARGE SCALE GENOMIC DNA]</scope>
    <source>
        <strain evidence="1 2">441</strain>
    </source>
</reference>
<proteinExistence type="predicted"/>
<evidence type="ECO:0000313" key="1">
    <source>
        <dbReference type="EMBL" id="KIK19108.1"/>
    </source>
</evidence>
<dbReference type="EMBL" id="KN833791">
    <property type="protein sequence ID" value="KIK19108.1"/>
    <property type="molecule type" value="Genomic_DNA"/>
</dbReference>
<keyword evidence="2" id="KW-1185">Reference proteome</keyword>
<dbReference type="Proteomes" id="UP000054018">
    <property type="component" value="Unassembled WGS sequence"/>
</dbReference>